<dbReference type="Proteomes" id="UP000887565">
    <property type="component" value="Unplaced"/>
</dbReference>
<accession>A0A915K380</accession>
<dbReference type="WBParaSite" id="nRc.2.0.1.t32288-RA">
    <property type="protein sequence ID" value="nRc.2.0.1.t32288-RA"/>
    <property type="gene ID" value="nRc.2.0.1.g32288"/>
</dbReference>
<sequence>MGWARDELKKWFGQTGGAGSLKKRSCKMLTYCPSYWYGLWTFNQTITFMLHKGKFKPANFFRGKEFFEKIDESVLSRNQMAFAETGLWR</sequence>
<protein>
    <submittedName>
        <fullName evidence="2">Uncharacterized protein</fullName>
    </submittedName>
</protein>
<organism evidence="1 2">
    <name type="scientific">Romanomermis culicivorax</name>
    <name type="common">Nematode worm</name>
    <dbReference type="NCBI Taxonomy" id="13658"/>
    <lineage>
        <taxon>Eukaryota</taxon>
        <taxon>Metazoa</taxon>
        <taxon>Ecdysozoa</taxon>
        <taxon>Nematoda</taxon>
        <taxon>Enoplea</taxon>
        <taxon>Dorylaimia</taxon>
        <taxon>Mermithida</taxon>
        <taxon>Mermithoidea</taxon>
        <taxon>Mermithidae</taxon>
        <taxon>Romanomermis</taxon>
    </lineage>
</organism>
<proteinExistence type="predicted"/>
<evidence type="ECO:0000313" key="2">
    <source>
        <dbReference type="WBParaSite" id="nRc.2.0.1.t32288-RA"/>
    </source>
</evidence>
<dbReference type="AlphaFoldDB" id="A0A915K380"/>
<name>A0A915K380_ROMCU</name>
<reference evidence="2" key="1">
    <citation type="submission" date="2022-11" db="UniProtKB">
        <authorList>
            <consortium name="WormBaseParasite"/>
        </authorList>
    </citation>
    <scope>IDENTIFICATION</scope>
</reference>
<keyword evidence="1" id="KW-1185">Reference proteome</keyword>
<evidence type="ECO:0000313" key="1">
    <source>
        <dbReference type="Proteomes" id="UP000887565"/>
    </source>
</evidence>